<evidence type="ECO:0000313" key="3">
    <source>
        <dbReference type="EMBL" id="PFH03709.1"/>
    </source>
</evidence>
<dbReference type="Gene3D" id="3.90.1200.10">
    <property type="match status" value="1"/>
</dbReference>
<comment type="similarity">
    <text evidence="1">Belongs to the pseudomonas-type ThrB family.</text>
</comment>
<dbReference type="Proteomes" id="UP000223596">
    <property type="component" value="Unassembled WGS sequence"/>
</dbReference>
<dbReference type="InterPro" id="IPR002575">
    <property type="entry name" value="Aminoglycoside_PTrfase"/>
</dbReference>
<comment type="caution">
    <text evidence="3">The sequence shown here is derived from an EMBL/GenBank/DDBJ whole genome shotgun (WGS) entry which is preliminary data.</text>
</comment>
<dbReference type="EMBL" id="PDBW01000001">
    <property type="protein sequence ID" value="PFH03709.1"/>
    <property type="molecule type" value="Genomic_DNA"/>
</dbReference>
<dbReference type="GO" id="GO:0009088">
    <property type="term" value="P:threonine biosynthetic process"/>
    <property type="evidence" value="ECO:0007669"/>
    <property type="project" value="TreeGrafter"/>
</dbReference>
<dbReference type="AlphaFoldDB" id="A0AB36TII0"/>
<dbReference type="PANTHER" id="PTHR21064:SF6">
    <property type="entry name" value="AMINOGLYCOSIDE PHOSPHOTRANSFERASE DOMAIN-CONTAINING PROTEIN"/>
    <property type="match status" value="1"/>
</dbReference>
<gene>
    <name evidence="3" type="ORF">M972_112521</name>
</gene>
<name>A0AB36TII0_ACETH</name>
<sequence>MKNFTGELPVRDKYFFIERYLEIMRIKKYDKVDAFKEYGDELWEKIKNLPRGYCHCDLYRGNIHQDSSGILRVMDFDTSCIAFPMYDVALFCNDTNWYNFEYDGYEKSKVRLEQFLKGYLKYYSLSREEIAAFYDMIAVYHFQLQATIMEVYGYDCVGVDYFDKQYDWLIKWKEQCKAMNKL</sequence>
<dbReference type="InterPro" id="IPR011009">
    <property type="entry name" value="Kinase-like_dom_sf"/>
</dbReference>
<organism evidence="3 4">
    <name type="scientific">Acetivibrio thermocellus AD2</name>
    <dbReference type="NCBI Taxonomy" id="1138384"/>
    <lineage>
        <taxon>Bacteria</taxon>
        <taxon>Bacillati</taxon>
        <taxon>Bacillota</taxon>
        <taxon>Clostridia</taxon>
        <taxon>Eubacteriales</taxon>
        <taxon>Oscillospiraceae</taxon>
        <taxon>Acetivibrio</taxon>
    </lineage>
</organism>
<protein>
    <submittedName>
        <fullName evidence="3">Phosphotransferase family enzyme</fullName>
    </submittedName>
</protein>
<reference evidence="3 4" key="1">
    <citation type="submission" date="2017-09" db="EMBL/GenBank/DDBJ databases">
        <title>Evaluation of Pacific Biosciences Sequencing Technology to Finishing C. thermocellum Genome Sequences.</title>
        <authorList>
            <person name="Brown S."/>
        </authorList>
    </citation>
    <scope>NUCLEOTIDE SEQUENCE [LARGE SCALE GENOMIC DNA]</scope>
    <source>
        <strain evidence="3 4">AD2</strain>
    </source>
</reference>
<proteinExistence type="inferred from homology"/>
<evidence type="ECO:0000313" key="4">
    <source>
        <dbReference type="Proteomes" id="UP000223596"/>
    </source>
</evidence>
<dbReference type="SUPFAM" id="SSF56112">
    <property type="entry name" value="Protein kinase-like (PK-like)"/>
    <property type="match status" value="1"/>
</dbReference>
<evidence type="ECO:0000256" key="1">
    <source>
        <dbReference type="ARBA" id="ARBA00038240"/>
    </source>
</evidence>
<accession>A0AB36TII0</accession>
<dbReference type="Pfam" id="PF01636">
    <property type="entry name" value="APH"/>
    <property type="match status" value="1"/>
</dbReference>
<evidence type="ECO:0000259" key="2">
    <source>
        <dbReference type="Pfam" id="PF01636"/>
    </source>
</evidence>
<dbReference type="GO" id="GO:0004413">
    <property type="term" value="F:homoserine kinase activity"/>
    <property type="evidence" value="ECO:0007669"/>
    <property type="project" value="TreeGrafter"/>
</dbReference>
<dbReference type="InterPro" id="IPR050249">
    <property type="entry name" value="Pseudomonas-type_ThrB"/>
</dbReference>
<feature type="domain" description="Aminoglycoside phosphotransferase" evidence="2">
    <location>
        <begin position="33"/>
        <end position="97"/>
    </location>
</feature>
<dbReference type="PANTHER" id="PTHR21064">
    <property type="entry name" value="AMINOGLYCOSIDE PHOSPHOTRANSFERASE DOMAIN-CONTAINING PROTEIN-RELATED"/>
    <property type="match status" value="1"/>
</dbReference>